<gene>
    <name evidence="2" type="ORF">JZ751_026280</name>
</gene>
<feature type="region of interest" description="Disordered" evidence="1">
    <location>
        <begin position="50"/>
        <end position="80"/>
    </location>
</feature>
<feature type="non-terminal residue" evidence="2">
    <location>
        <position position="80"/>
    </location>
</feature>
<protein>
    <submittedName>
        <fullName evidence="2">Uncharacterized protein</fullName>
    </submittedName>
</protein>
<name>A0A8T2PLD7_9TELE</name>
<reference evidence="2" key="1">
    <citation type="thesis" date="2021" institute="BYU ScholarsArchive" country="Provo, UT, USA">
        <title>Applications of and Algorithms for Genome Assembly and Genomic Analyses with an Emphasis on Marine Teleosts.</title>
        <authorList>
            <person name="Pickett B.D."/>
        </authorList>
    </citation>
    <scope>NUCLEOTIDE SEQUENCE</scope>
    <source>
        <strain evidence="2">HI-2016</strain>
    </source>
</reference>
<dbReference type="AlphaFoldDB" id="A0A8T2PLD7"/>
<evidence type="ECO:0000256" key="1">
    <source>
        <dbReference type="SAM" id="MobiDB-lite"/>
    </source>
</evidence>
<evidence type="ECO:0000313" key="3">
    <source>
        <dbReference type="Proteomes" id="UP000824540"/>
    </source>
</evidence>
<dbReference type="Proteomes" id="UP000824540">
    <property type="component" value="Unassembled WGS sequence"/>
</dbReference>
<evidence type="ECO:0000313" key="2">
    <source>
        <dbReference type="EMBL" id="KAG9349927.1"/>
    </source>
</evidence>
<proteinExistence type="predicted"/>
<organism evidence="2 3">
    <name type="scientific">Albula glossodonta</name>
    <name type="common">roundjaw bonefish</name>
    <dbReference type="NCBI Taxonomy" id="121402"/>
    <lineage>
        <taxon>Eukaryota</taxon>
        <taxon>Metazoa</taxon>
        <taxon>Chordata</taxon>
        <taxon>Craniata</taxon>
        <taxon>Vertebrata</taxon>
        <taxon>Euteleostomi</taxon>
        <taxon>Actinopterygii</taxon>
        <taxon>Neopterygii</taxon>
        <taxon>Teleostei</taxon>
        <taxon>Albuliformes</taxon>
        <taxon>Albulidae</taxon>
        <taxon>Albula</taxon>
    </lineage>
</organism>
<feature type="compositionally biased region" description="Polar residues" evidence="1">
    <location>
        <begin position="71"/>
        <end position="80"/>
    </location>
</feature>
<feature type="compositionally biased region" description="Basic and acidic residues" evidence="1">
    <location>
        <begin position="56"/>
        <end position="69"/>
    </location>
</feature>
<sequence>AAVIAEQPRPSCLCTTSFGLSAYATRHNEATRLSSRQLRSALQESISKAGFGSGDRMLKGSWRESKHDGNCSISNDSSIP</sequence>
<accession>A0A8T2PLD7</accession>
<keyword evidence="3" id="KW-1185">Reference proteome</keyword>
<comment type="caution">
    <text evidence="2">The sequence shown here is derived from an EMBL/GenBank/DDBJ whole genome shotgun (WGS) entry which is preliminary data.</text>
</comment>
<dbReference type="EMBL" id="JAFBMS010000008">
    <property type="protein sequence ID" value="KAG9349927.1"/>
    <property type="molecule type" value="Genomic_DNA"/>
</dbReference>